<proteinExistence type="predicted"/>
<evidence type="ECO:0000313" key="1">
    <source>
        <dbReference type="EMBL" id="CAI6337160.1"/>
    </source>
</evidence>
<gene>
    <name evidence="1" type="ORF">PDIGIT_LOCUS10269</name>
</gene>
<dbReference type="Proteomes" id="UP001152607">
    <property type="component" value="Unassembled WGS sequence"/>
</dbReference>
<comment type="caution">
    <text evidence="1">The sequence shown here is derived from an EMBL/GenBank/DDBJ whole genome shotgun (WGS) entry which is preliminary data.</text>
</comment>
<reference evidence="1" key="1">
    <citation type="submission" date="2023-01" db="EMBL/GenBank/DDBJ databases">
        <authorList>
            <person name="Van Ghelder C."/>
            <person name="Rancurel C."/>
        </authorList>
    </citation>
    <scope>NUCLEOTIDE SEQUENCE</scope>
    <source>
        <strain evidence="1">CNCM I-4278</strain>
    </source>
</reference>
<evidence type="ECO:0000313" key="2">
    <source>
        <dbReference type="Proteomes" id="UP001152607"/>
    </source>
</evidence>
<dbReference type="EMBL" id="CAOQHR010000007">
    <property type="protein sequence ID" value="CAI6337160.1"/>
    <property type="molecule type" value="Genomic_DNA"/>
</dbReference>
<organism evidence="1 2">
    <name type="scientific">Periconia digitata</name>
    <dbReference type="NCBI Taxonomy" id="1303443"/>
    <lineage>
        <taxon>Eukaryota</taxon>
        <taxon>Fungi</taxon>
        <taxon>Dikarya</taxon>
        <taxon>Ascomycota</taxon>
        <taxon>Pezizomycotina</taxon>
        <taxon>Dothideomycetes</taxon>
        <taxon>Pleosporomycetidae</taxon>
        <taxon>Pleosporales</taxon>
        <taxon>Massarineae</taxon>
        <taxon>Periconiaceae</taxon>
        <taxon>Periconia</taxon>
    </lineage>
</organism>
<keyword evidence="2" id="KW-1185">Reference proteome</keyword>
<accession>A0A9W4XQP6</accession>
<dbReference type="AlphaFoldDB" id="A0A9W4XQP6"/>
<sequence>MLTVVCERYNSQHATVKAVCIYNNASTRKEYVYEHRLYVSARPTICMRNENAFGKSTKESQPW</sequence>
<protein>
    <submittedName>
        <fullName evidence="1">Uncharacterized protein</fullName>
    </submittedName>
</protein>
<name>A0A9W4XQP6_9PLEO</name>